<evidence type="ECO:0000259" key="2">
    <source>
        <dbReference type="Pfam" id="PF01408"/>
    </source>
</evidence>
<dbReference type="EMBL" id="QWJV01000501">
    <property type="protein sequence ID" value="RIQ10920.1"/>
    <property type="molecule type" value="Genomic_DNA"/>
</dbReference>
<reference evidence="3" key="1">
    <citation type="submission" date="2018-08" db="EMBL/GenBank/DDBJ databases">
        <title>Whole genome sequencing of Salmonella enterica serotype newport.</title>
        <authorList>
            <person name="Bell R."/>
        </authorList>
    </citation>
    <scope>NUCLEOTIDE SEQUENCE [LARGE SCALE GENOMIC DNA]</scope>
    <source>
        <strain evidence="3">CFSAN000835</strain>
    </source>
</reference>
<proteinExistence type="predicted"/>
<dbReference type="Gene3D" id="3.30.360.10">
    <property type="entry name" value="Dihydrodipicolinate Reductase, domain 2"/>
    <property type="match status" value="1"/>
</dbReference>
<dbReference type="RefSeq" id="WP_144049798.1">
    <property type="nucleotide sequence ID" value="NZ_QWJV01000501.1"/>
</dbReference>
<dbReference type="AlphaFoldDB" id="A0A658IBI9"/>
<dbReference type="InterPro" id="IPR000683">
    <property type="entry name" value="Gfo/Idh/MocA-like_OxRdtase_N"/>
</dbReference>
<dbReference type="InterPro" id="IPR050463">
    <property type="entry name" value="Gfo/Idh/MocA_oxidrdct_glycsds"/>
</dbReference>
<comment type="caution">
    <text evidence="3">The sequence shown here is derived from an EMBL/GenBank/DDBJ whole genome shotgun (WGS) entry which is preliminary data.</text>
</comment>
<dbReference type="PANTHER" id="PTHR43818">
    <property type="entry name" value="BCDNA.GH03377"/>
    <property type="match status" value="1"/>
</dbReference>
<feature type="domain" description="Gfo/Idh/MocA-like oxidoreductase N-terminal" evidence="2">
    <location>
        <begin position="4"/>
        <end position="130"/>
    </location>
</feature>
<protein>
    <submittedName>
        <fullName evidence="3">Gfo/Idh/MocA family oxidoreductase</fullName>
    </submittedName>
</protein>
<accession>A0A658IBI9</accession>
<dbReference type="GO" id="GO:0000166">
    <property type="term" value="F:nucleotide binding"/>
    <property type="evidence" value="ECO:0007669"/>
    <property type="project" value="InterPro"/>
</dbReference>
<dbReference type="PANTHER" id="PTHR43818:SF11">
    <property type="entry name" value="BCDNA.GH03377"/>
    <property type="match status" value="1"/>
</dbReference>
<dbReference type="SUPFAM" id="SSF51735">
    <property type="entry name" value="NAD(P)-binding Rossmann-fold domains"/>
    <property type="match status" value="1"/>
</dbReference>
<dbReference type="InterPro" id="IPR036291">
    <property type="entry name" value="NAD(P)-bd_dom_sf"/>
</dbReference>
<keyword evidence="1" id="KW-0560">Oxidoreductase</keyword>
<dbReference type="Pfam" id="PF01408">
    <property type="entry name" value="GFO_IDH_MocA"/>
    <property type="match status" value="1"/>
</dbReference>
<name>A0A658IBI9_SALNE</name>
<gene>
    <name evidence="3" type="ORF">DLN06_28065</name>
</gene>
<evidence type="ECO:0000313" key="3">
    <source>
        <dbReference type="EMBL" id="RIQ10920.1"/>
    </source>
</evidence>
<dbReference type="GO" id="GO:0016491">
    <property type="term" value="F:oxidoreductase activity"/>
    <property type="evidence" value="ECO:0007669"/>
    <property type="project" value="UniProtKB-KW"/>
</dbReference>
<feature type="non-terminal residue" evidence="3">
    <location>
        <position position="175"/>
    </location>
</feature>
<dbReference type="Gene3D" id="3.40.50.720">
    <property type="entry name" value="NAD(P)-binding Rossmann-like Domain"/>
    <property type="match status" value="1"/>
</dbReference>
<evidence type="ECO:0000256" key="1">
    <source>
        <dbReference type="ARBA" id="ARBA00023002"/>
    </source>
</evidence>
<dbReference type="Proteomes" id="UP000839534">
    <property type="component" value="Unassembled WGS sequence"/>
</dbReference>
<sequence>MKEVRIGLIGTGYIGKAHAIAYAQAPTVFNLRGKLVREMVAEVTPELAAERAQAFGFNRSTGDWRALVADPAIDVVDICSPNHLHKEMALEAIRHGKHVYSEKPLALNAHDAREMVEAAQRAGVKTLVGFNYMKNPTAQLAKEIIARGESGEVIHFYGTHNEDYMADPLAPIHWH</sequence>
<organism evidence="3">
    <name type="scientific">Salmonella enterica subsp. enterica serovar Newport str. CFSAN000835</name>
    <dbReference type="NCBI Taxonomy" id="1299174"/>
    <lineage>
        <taxon>Bacteria</taxon>
        <taxon>Pseudomonadati</taxon>
        <taxon>Pseudomonadota</taxon>
        <taxon>Gammaproteobacteria</taxon>
        <taxon>Enterobacterales</taxon>
        <taxon>Enterobacteriaceae</taxon>
        <taxon>Salmonella</taxon>
    </lineage>
</organism>